<dbReference type="RefSeq" id="WP_010481449.1">
    <property type="nucleotide sequence ID" value="NZ_AJLO02000040.1"/>
</dbReference>
<keyword evidence="1" id="KW-1133">Transmembrane helix</keyword>
<proteinExistence type="predicted"/>
<evidence type="ECO:0008006" key="4">
    <source>
        <dbReference type="Google" id="ProtNLM"/>
    </source>
</evidence>
<dbReference type="EMBL" id="AJLO02000040">
    <property type="protein sequence ID" value="KOE97731.1"/>
    <property type="molecule type" value="Genomic_DNA"/>
</dbReference>
<evidence type="ECO:0000256" key="1">
    <source>
        <dbReference type="SAM" id="Phobius"/>
    </source>
</evidence>
<reference evidence="2 3" key="1">
    <citation type="journal article" date="2012" name="J. Bacteriol.">
        <title>Genome sequence of a novel nicotine-degrading strain, Pseudomonas geniculata N1.</title>
        <authorList>
            <person name="Tang H."/>
            <person name="Yu H."/>
            <person name="Tai C."/>
            <person name="Huang K."/>
            <person name="Liu Y."/>
            <person name="Wang L."/>
            <person name="Yao Y."/>
            <person name="Wu G."/>
            <person name="Xu P."/>
        </authorList>
    </citation>
    <scope>NUCLEOTIDE SEQUENCE [LARGE SCALE GENOMIC DNA]</scope>
    <source>
        <strain evidence="2 3">N1</strain>
    </source>
</reference>
<accession>A0A0L8A681</accession>
<dbReference type="AlphaFoldDB" id="A0A0L8A681"/>
<organism evidence="2 3">
    <name type="scientific">Stenotrophomonas geniculata N1</name>
    <dbReference type="NCBI Taxonomy" id="1167641"/>
    <lineage>
        <taxon>Bacteria</taxon>
        <taxon>Pseudomonadati</taxon>
        <taxon>Pseudomonadota</taxon>
        <taxon>Gammaproteobacteria</taxon>
        <taxon>Lysobacterales</taxon>
        <taxon>Lysobacteraceae</taxon>
        <taxon>Stenotrophomonas</taxon>
    </lineage>
</organism>
<evidence type="ECO:0000313" key="2">
    <source>
        <dbReference type="EMBL" id="KOE97731.1"/>
    </source>
</evidence>
<protein>
    <recommendedName>
        <fullName evidence="4">DUF2946 domain-containing protein</fullName>
    </recommendedName>
</protein>
<keyword evidence="1" id="KW-0812">Transmembrane</keyword>
<dbReference type="Proteomes" id="UP000036890">
    <property type="component" value="Unassembled WGS sequence"/>
</dbReference>
<keyword evidence="1" id="KW-0472">Membrane</keyword>
<comment type="caution">
    <text evidence="2">The sequence shown here is derived from an EMBL/GenBank/DDBJ whole genome shotgun (WGS) entry which is preliminary data.</text>
</comment>
<dbReference type="InterPro" id="IPR021333">
    <property type="entry name" value="DUF2946"/>
</dbReference>
<sequence>MTRLSRPQRLLLQLAVLATLLMVLAPLVSRALQAPPMEYAAMAGMDHAAMGHDMHGMAMAGHDRHGAAPAAPNRPADPHAMHGEACEYCVLAMRLLPWLAVLVLLLPLLWRPRLVFPWSQQVLPALRWPAHAARGPPRPAIVR</sequence>
<feature type="transmembrane region" description="Helical" evidence="1">
    <location>
        <begin position="91"/>
        <end position="110"/>
    </location>
</feature>
<evidence type="ECO:0000313" key="3">
    <source>
        <dbReference type="Proteomes" id="UP000036890"/>
    </source>
</evidence>
<name>A0A0L8A681_9GAMM</name>
<dbReference type="Pfam" id="PF11162">
    <property type="entry name" value="DUF2946"/>
    <property type="match status" value="1"/>
</dbReference>
<gene>
    <name evidence="2" type="ORF">W7K_18205</name>
</gene>